<name>A0A9W7DR93_9STRA</name>
<comment type="caution">
    <text evidence="5">The sequence shown here is derived from an EMBL/GenBank/DDBJ whole genome shotgun (WGS) entry which is preliminary data.</text>
</comment>
<dbReference type="InterPro" id="IPR001130">
    <property type="entry name" value="TatD-like"/>
</dbReference>
<dbReference type="Gene3D" id="3.20.20.140">
    <property type="entry name" value="Metal-dependent hydrolases"/>
    <property type="match status" value="1"/>
</dbReference>
<accession>A0A9W7DR93</accession>
<protein>
    <submittedName>
        <fullName evidence="5">Uncharacterized protein</fullName>
    </submittedName>
</protein>
<evidence type="ECO:0000256" key="2">
    <source>
        <dbReference type="ARBA" id="ARBA00022722"/>
    </source>
</evidence>
<reference evidence="6" key="1">
    <citation type="journal article" date="2023" name="Commun. Biol.">
        <title>Genome analysis of Parmales, the sister group of diatoms, reveals the evolutionary specialization of diatoms from phago-mixotrophs to photoautotrophs.</title>
        <authorList>
            <person name="Ban H."/>
            <person name="Sato S."/>
            <person name="Yoshikawa S."/>
            <person name="Yamada K."/>
            <person name="Nakamura Y."/>
            <person name="Ichinomiya M."/>
            <person name="Sato N."/>
            <person name="Blanc-Mathieu R."/>
            <person name="Endo H."/>
            <person name="Kuwata A."/>
            <person name="Ogata H."/>
        </authorList>
    </citation>
    <scope>NUCLEOTIDE SEQUENCE [LARGE SCALE GENOMIC DNA]</scope>
    <source>
        <strain evidence="6">NIES 3700</strain>
    </source>
</reference>
<comment type="similarity">
    <text evidence="1">Belongs to the metallo-dependent hydrolases superfamily. TatD-type hydrolase family.</text>
</comment>
<keyword evidence="6" id="KW-1185">Reference proteome</keyword>
<evidence type="ECO:0000256" key="3">
    <source>
        <dbReference type="ARBA" id="ARBA00022723"/>
    </source>
</evidence>
<dbReference type="InterPro" id="IPR032466">
    <property type="entry name" value="Metal_Hydrolase"/>
</dbReference>
<dbReference type="Pfam" id="PF01026">
    <property type="entry name" value="TatD_DNase"/>
    <property type="match status" value="1"/>
</dbReference>
<evidence type="ECO:0000313" key="5">
    <source>
        <dbReference type="EMBL" id="GMH47848.1"/>
    </source>
</evidence>
<keyword evidence="4" id="KW-0378">Hydrolase</keyword>
<dbReference type="InterPro" id="IPR050891">
    <property type="entry name" value="TatD-type_Hydrolase"/>
</dbReference>
<evidence type="ECO:0000256" key="1">
    <source>
        <dbReference type="ARBA" id="ARBA00009275"/>
    </source>
</evidence>
<dbReference type="GO" id="GO:0016788">
    <property type="term" value="F:hydrolase activity, acting on ester bonds"/>
    <property type="evidence" value="ECO:0007669"/>
    <property type="project" value="InterPro"/>
</dbReference>
<proteinExistence type="inferred from homology"/>
<dbReference type="PANTHER" id="PTHR10060">
    <property type="entry name" value="TATD FAMILY DEOXYRIBONUCLEASE"/>
    <property type="match status" value="1"/>
</dbReference>
<keyword evidence="2" id="KW-0540">Nuclease</keyword>
<evidence type="ECO:0000256" key="4">
    <source>
        <dbReference type="ARBA" id="ARBA00022801"/>
    </source>
</evidence>
<dbReference type="GO" id="GO:0004518">
    <property type="term" value="F:nuclease activity"/>
    <property type="evidence" value="ECO:0007669"/>
    <property type="project" value="UniProtKB-KW"/>
</dbReference>
<organism evidence="5 6">
    <name type="scientific">Triparma laevis f. longispina</name>
    <dbReference type="NCBI Taxonomy" id="1714387"/>
    <lineage>
        <taxon>Eukaryota</taxon>
        <taxon>Sar</taxon>
        <taxon>Stramenopiles</taxon>
        <taxon>Ochrophyta</taxon>
        <taxon>Bolidophyceae</taxon>
        <taxon>Parmales</taxon>
        <taxon>Triparmaceae</taxon>
        <taxon>Triparma</taxon>
    </lineage>
</organism>
<dbReference type="PANTHER" id="PTHR10060:SF15">
    <property type="entry name" value="DEOXYRIBONUCLEASE TATDN1"/>
    <property type="match status" value="1"/>
</dbReference>
<dbReference type="SUPFAM" id="SSF51556">
    <property type="entry name" value="Metallo-dependent hydrolases"/>
    <property type="match status" value="1"/>
</dbReference>
<dbReference type="AlphaFoldDB" id="A0A9W7DR93"/>
<gene>
    <name evidence="5" type="ORF">TrLO_g3975</name>
</gene>
<dbReference type="GO" id="GO:0046872">
    <property type="term" value="F:metal ion binding"/>
    <property type="evidence" value="ECO:0007669"/>
    <property type="project" value="UniProtKB-KW"/>
</dbReference>
<keyword evidence="3" id="KW-0479">Metal-binding</keyword>
<dbReference type="OrthoDB" id="10368398at2759"/>
<sequence>MFLPSSSTRAFCICCRGARISISSSQLSTATFPTDLPFDTHSHLHSTTDGPLDALPPSNFQSLCLRSSSELIDRACASASTTNSKHVISIGLHPWNVSPSPLDTEALRAEASSLILKARANGNLVMVGESGLDYAMLKNLQPDEKEPQKQAQLSAVTTLATLGPPLSLHCVRADQDLRQTLSSSFLNCASPPKFIVLHGNSFKDVGGWLSWERKLKADVRVMFGICSRHVSTKADLQVLIAKNSDLSSRLLLESDGMDPNSWHEEMTNGIKLVGEAVDFNANWSWCRKILESERDGL</sequence>
<evidence type="ECO:0000313" key="6">
    <source>
        <dbReference type="Proteomes" id="UP001165122"/>
    </source>
</evidence>
<dbReference type="Proteomes" id="UP001165122">
    <property type="component" value="Unassembled WGS sequence"/>
</dbReference>
<dbReference type="EMBL" id="BRXW01000361">
    <property type="protein sequence ID" value="GMH47848.1"/>
    <property type="molecule type" value="Genomic_DNA"/>
</dbReference>